<dbReference type="RefSeq" id="WP_331216653.1">
    <property type="nucleotide sequence ID" value="NZ_JAZGQK010000021.1"/>
</dbReference>
<proteinExistence type="predicted"/>
<comment type="caution">
    <text evidence="6">The sequence shown here is derived from an EMBL/GenBank/DDBJ whole genome shotgun (WGS) entry which is preliminary data.</text>
</comment>
<keyword evidence="1" id="KW-0678">Repressor</keyword>
<evidence type="ECO:0000256" key="2">
    <source>
        <dbReference type="ARBA" id="ARBA00023015"/>
    </source>
</evidence>
<dbReference type="InterPro" id="IPR047057">
    <property type="entry name" value="MerR_fam"/>
</dbReference>
<dbReference type="Pfam" id="PF13411">
    <property type="entry name" value="MerR_1"/>
    <property type="match status" value="1"/>
</dbReference>
<dbReference type="SMART" id="SM00422">
    <property type="entry name" value="HTH_MERR"/>
    <property type="match status" value="1"/>
</dbReference>
<gene>
    <name evidence="6" type="ORF">V1633_24085</name>
</gene>
<evidence type="ECO:0000313" key="6">
    <source>
        <dbReference type="EMBL" id="MEE6261570.1"/>
    </source>
</evidence>
<dbReference type="EMBL" id="JAZGQK010000021">
    <property type="protein sequence ID" value="MEE6261570.1"/>
    <property type="molecule type" value="Genomic_DNA"/>
</dbReference>
<dbReference type="InterPro" id="IPR000551">
    <property type="entry name" value="MerR-type_HTH_dom"/>
</dbReference>
<feature type="domain" description="HTH merR-type" evidence="5">
    <location>
        <begin position="20"/>
        <end position="88"/>
    </location>
</feature>
<sequence length="251" mass="26874">MTASLSPVGDRAGSAPVPERYTIDGLARAVGMSPRNIRAHQARGLLAPPTRVGRTAYYTPAHVRRLESIKLLQRQGFNLVAIEAMLGVRRPTVTPAEPLTAALARLAAEHPSLVYTLARHGVLERDGNGAIRVARARVVQPALELRHAGVPVPAALALLAEVLDKLRVVAEELVRSTGTRMLSLRRTGPTATSWEQLDQETTALTRSLIGLLSEAFRVVAENSGEAAIAEFVAAPVALDLQIEDELTVDNG</sequence>
<organism evidence="6 7">
    <name type="scientific">Plantactinospora sonchi</name>
    <dbReference type="NCBI Taxonomy" id="1544735"/>
    <lineage>
        <taxon>Bacteria</taxon>
        <taxon>Bacillati</taxon>
        <taxon>Actinomycetota</taxon>
        <taxon>Actinomycetes</taxon>
        <taxon>Micromonosporales</taxon>
        <taxon>Micromonosporaceae</taxon>
        <taxon>Plantactinospora</taxon>
    </lineage>
</organism>
<dbReference type="Proteomes" id="UP001332243">
    <property type="component" value="Unassembled WGS sequence"/>
</dbReference>
<name>A0ABU7RYG1_9ACTN</name>
<evidence type="ECO:0000259" key="5">
    <source>
        <dbReference type="PROSITE" id="PS50937"/>
    </source>
</evidence>
<protein>
    <submittedName>
        <fullName evidence="6">Helix-turn-helix domain-containing protein</fullName>
    </submittedName>
</protein>
<evidence type="ECO:0000256" key="3">
    <source>
        <dbReference type="ARBA" id="ARBA00023125"/>
    </source>
</evidence>
<dbReference type="Gene3D" id="1.10.1660.10">
    <property type="match status" value="1"/>
</dbReference>
<evidence type="ECO:0000313" key="7">
    <source>
        <dbReference type="Proteomes" id="UP001332243"/>
    </source>
</evidence>
<keyword evidence="3" id="KW-0238">DNA-binding</keyword>
<dbReference type="PANTHER" id="PTHR30204:SF69">
    <property type="entry name" value="MERR-FAMILY TRANSCRIPTIONAL REGULATOR"/>
    <property type="match status" value="1"/>
</dbReference>
<dbReference type="PANTHER" id="PTHR30204">
    <property type="entry name" value="REDOX-CYCLING DRUG-SENSING TRANSCRIPTIONAL ACTIVATOR SOXR"/>
    <property type="match status" value="1"/>
</dbReference>
<dbReference type="SUPFAM" id="SSF46955">
    <property type="entry name" value="Putative DNA-binding domain"/>
    <property type="match status" value="1"/>
</dbReference>
<evidence type="ECO:0000256" key="4">
    <source>
        <dbReference type="ARBA" id="ARBA00023163"/>
    </source>
</evidence>
<dbReference type="PRINTS" id="PR00040">
    <property type="entry name" value="HTHMERR"/>
</dbReference>
<keyword evidence="2" id="KW-0805">Transcription regulation</keyword>
<keyword evidence="4" id="KW-0804">Transcription</keyword>
<reference evidence="6 7" key="1">
    <citation type="submission" date="2024-01" db="EMBL/GenBank/DDBJ databases">
        <title>Genome insights into Plantactinospora sonchi sp. nov.</title>
        <authorList>
            <person name="Wang L."/>
        </authorList>
    </citation>
    <scope>NUCLEOTIDE SEQUENCE [LARGE SCALE GENOMIC DNA]</scope>
    <source>
        <strain evidence="6 7">NEAU-QY2</strain>
    </source>
</reference>
<dbReference type="PROSITE" id="PS50937">
    <property type="entry name" value="HTH_MERR_2"/>
    <property type="match status" value="1"/>
</dbReference>
<keyword evidence="7" id="KW-1185">Reference proteome</keyword>
<dbReference type="InterPro" id="IPR009061">
    <property type="entry name" value="DNA-bd_dom_put_sf"/>
</dbReference>
<evidence type="ECO:0000256" key="1">
    <source>
        <dbReference type="ARBA" id="ARBA00022491"/>
    </source>
</evidence>
<accession>A0ABU7RYG1</accession>